<evidence type="ECO:0000256" key="2">
    <source>
        <dbReference type="ARBA" id="ARBA00022722"/>
    </source>
</evidence>
<comment type="cofactor">
    <cofactor evidence="7">
        <name>Zn(2+)</name>
        <dbReference type="ChEBI" id="CHEBI:29105"/>
    </cofactor>
    <text evidence="7">Binds 1 zinc ion.</text>
</comment>
<comment type="function">
    <text evidence="7">Single strand-specific metallo-endoribonuclease involved in late-stage 70S ribosome quality control and in maturation of the 3' terminus of the 16S rRNA.</text>
</comment>
<keyword evidence="7" id="KW-0690">Ribosome biogenesis</keyword>
<organism evidence="8 9">
    <name type="scientific">Aureimonas altamirensis DSM 21988</name>
    <dbReference type="NCBI Taxonomy" id="1121026"/>
    <lineage>
        <taxon>Bacteria</taxon>
        <taxon>Pseudomonadati</taxon>
        <taxon>Pseudomonadota</taxon>
        <taxon>Alphaproteobacteria</taxon>
        <taxon>Hyphomicrobiales</taxon>
        <taxon>Aurantimonadaceae</taxon>
        <taxon>Aureimonas</taxon>
    </lineage>
</organism>
<dbReference type="Gene3D" id="3.40.390.30">
    <property type="entry name" value="Metalloproteases ('zincins'), catalytic domain"/>
    <property type="match status" value="1"/>
</dbReference>
<feature type="binding site" evidence="7">
    <location>
        <position position="136"/>
    </location>
    <ligand>
        <name>Zn(2+)</name>
        <dbReference type="ChEBI" id="CHEBI:29105"/>
        <note>catalytic</note>
    </ligand>
</feature>
<keyword evidence="6 7" id="KW-0862">Zinc</keyword>
<dbReference type="PANTHER" id="PTHR46986:SF1">
    <property type="entry name" value="ENDORIBONUCLEASE YBEY, CHLOROPLASTIC"/>
    <property type="match status" value="1"/>
</dbReference>
<feature type="binding site" evidence="7">
    <location>
        <position position="132"/>
    </location>
    <ligand>
        <name>Zn(2+)</name>
        <dbReference type="ChEBI" id="CHEBI:29105"/>
        <note>catalytic</note>
    </ligand>
</feature>
<reference evidence="8 9" key="1">
    <citation type="submission" date="2016-11" db="EMBL/GenBank/DDBJ databases">
        <authorList>
            <person name="Varghese N."/>
            <person name="Submissions S."/>
        </authorList>
    </citation>
    <scope>NUCLEOTIDE SEQUENCE [LARGE SCALE GENOMIC DNA]</scope>
    <source>
        <strain evidence="8 9">DSM 21988</strain>
    </source>
</reference>
<protein>
    <recommendedName>
        <fullName evidence="7">Endoribonuclease YbeY</fullName>
        <ecNumber evidence="7">3.1.-.-</ecNumber>
    </recommendedName>
</protein>
<dbReference type="RefSeq" id="WP_073469146.1">
    <property type="nucleotide sequence ID" value="NZ_FQZC01000002.1"/>
</dbReference>
<dbReference type="NCBIfam" id="TIGR00043">
    <property type="entry name" value="rRNA maturation RNase YbeY"/>
    <property type="match status" value="1"/>
</dbReference>
<keyword evidence="5 7" id="KW-0378">Hydrolase</keyword>
<dbReference type="HAMAP" id="MF_00009">
    <property type="entry name" value="Endoribonucl_YbeY"/>
    <property type="match status" value="1"/>
</dbReference>
<dbReference type="InterPro" id="IPR002036">
    <property type="entry name" value="YbeY"/>
</dbReference>
<comment type="subcellular location">
    <subcellularLocation>
        <location evidence="7">Cytoplasm</location>
    </subcellularLocation>
</comment>
<keyword evidence="4 7" id="KW-0255">Endonuclease</keyword>
<comment type="caution">
    <text evidence="8">The sequence shown here is derived from an EMBL/GenBank/DDBJ whole genome shotgun (WGS) entry which is preliminary data.</text>
</comment>
<keyword evidence="7" id="KW-0698">rRNA processing</keyword>
<evidence type="ECO:0000313" key="9">
    <source>
        <dbReference type="Proteomes" id="UP000184290"/>
    </source>
</evidence>
<evidence type="ECO:0000313" key="8">
    <source>
        <dbReference type="EMBL" id="SHJ09540.1"/>
    </source>
</evidence>
<feature type="binding site" evidence="7">
    <location>
        <position position="142"/>
    </location>
    <ligand>
        <name>Zn(2+)</name>
        <dbReference type="ChEBI" id="CHEBI:29105"/>
        <note>catalytic</note>
    </ligand>
</feature>
<sequence>MNDEPLHAAGYPSVELILSVDDADWNTILPDAARLAAEAAGAALSGAGMKPGLATEVGVTLADDEALRALNGQWRGKDKPTNILSFPIVQLTPGKAPGAMAGDLVLARQTLQREALRDGKPLADHFRHLVVHGMLHLLGYDHEEAEEAEQMERLEVLVLSTLAIADPYADSGGVAGVDPVD</sequence>
<keyword evidence="2 7" id="KW-0540">Nuclease</keyword>
<dbReference type="PANTHER" id="PTHR46986">
    <property type="entry name" value="ENDORIBONUCLEASE YBEY, CHLOROPLASTIC"/>
    <property type="match status" value="1"/>
</dbReference>
<gene>
    <name evidence="7" type="primary">ybeY</name>
    <name evidence="8" type="ORF">SAMN02745911_1660</name>
</gene>
<dbReference type="SUPFAM" id="SSF55486">
    <property type="entry name" value="Metalloproteases ('zincins'), catalytic domain"/>
    <property type="match status" value="1"/>
</dbReference>
<keyword evidence="9" id="KW-1185">Reference proteome</keyword>
<evidence type="ECO:0000256" key="4">
    <source>
        <dbReference type="ARBA" id="ARBA00022759"/>
    </source>
</evidence>
<accession>A0ABY1IFG5</accession>
<dbReference type="Pfam" id="PF02130">
    <property type="entry name" value="YbeY"/>
    <property type="match status" value="1"/>
</dbReference>
<evidence type="ECO:0000256" key="5">
    <source>
        <dbReference type="ARBA" id="ARBA00022801"/>
    </source>
</evidence>
<proteinExistence type="inferred from homology"/>
<keyword evidence="3 7" id="KW-0479">Metal-binding</keyword>
<dbReference type="InterPro" id="IPR023091">
    <property type="entry name" value="MetalPrtase_cat_dom_sf_prd"/>
</dbReference>
<keyword evidence="7" id="KW-0963">Cytoplasm</keyword>
<comment type="similarity">
    <text evidence="1 7">Belongs to the endoribonuclease YbeY family.</text>
</comment>
<dbReference type="PROSITE" id="PS01306">
    <property type="entry name" value="UPF0054"/>
    <property type="match status" value="1"/>
</dbReference>
<name>A0ABY1IFG5_9HYPH</name>
<dbReference type="EMBL" id="FQZC01000002">
    <property type="protein sequence ID" value="SHJ09540.1"/>
    <property type="molecule type" value="Genomic_DNA"/>
</dbReference>
<dbReference type="Proteomes" id="UP000184290">
    <property type="component" value="Unassembled WGS sequence"/>
</dbReference>
<evidence type="ECO:0000256" key="3">
    <source>
        <dbReference type="ARBA" id="ARBA00022723"/>
    </source>
</evidence>
<dbReference type="InterPro" id="IPR020549">
    <property type="entry name" value="YbeY_CS"/>
</dbReference>
<evidence type="ECO:0000256" key="6">
    <source>
        <dbReference type="ARBA" id="ARBA00022833"/>
    </source>
</evidence>
<evidence type="ECO:0000256" key="1">
    <source>
        <dbReference type="ARBA" id="ARBA00010875"/>
    </source>
</evidence>
<dbReference type="EC" id="3.1.-.-" evidence="7"/>
<evidence type="ECO:0000256" key="7">
    <source>
        <dbReference type="HAMAP-Rule" id="MF_00009"/>
    </source>
</evidence>